<evidence type="ECO:0000313" key="4">
    <source>
        <dbReference type="WBParaSite" id="NBR_0001604901-mRNA-1"/>
    </source>
</evidence>
<keyword evidence="1" id="KW-0732">Signal</keyword>
<evidence type="ECO:0000256" key="1">
    <source>
        <dbReference type="SAM" id="SignalP"/>
    </source>
</evidence>
<reference evidence="2 3" key="2">
    <citation type="submission" date="2018-11" db="EMBL/GenBank/DDBJ databases">
        <authorList>
            <consortium name="Pathogen Informatics"/>
        </authorList>
    </citation>
    <scope>NUCLEOTIDE SEQUENCE [LARGE SCALE GENOMIC DNA]</scope>
</reference>
<reference evidence="4" key="1">
    <citation type="submission" date="2017-02" db="UniProtKB">
        <authorList>
            <consortium name="WormBaseParasite"/>
        </authorList>
    </citation>
    <scope>IDENTIFICATION</scope>
</reference>
<name>A0A0N4YGU7_NIPBR</name>
<dbReference type="Proteomes" id="UP000271162">
    <property type="component" value="Unassembled WGS sequence"/>
</dbReference>
<feature type="chain" id="PRO_5043125663" evidence="1">
    <location>
        <begin position="20"/>
        <end position="81"/>
    </location>
</feature>
<accession>A0A0N4YGU7</accession>
<dbReference type="EMBL" id="UYSL01022012">
    <property type="protein sequence ID" value="VDL79644.1"/>
    <property type="molecule type" value="Genomic_DNA"/>
</dbReference>
<proteinExistence type="predicted"/>
<keyword evidence="3" id="KW-1185">Reference proteome</keyword>
<evidence type="ECO:0000313" key="2">
    <source>
        <dbReference type="EMBL" id="VDL79644.1"/>
    </source>
</evidence>
<protein>
    <submittedName>
        <fullName evidence="4">Secreted protein</fullName>
    </submittedName>
</protein>
<feature type="signal peptide" evidence="1">
    <location>
        <begin position="1"/>
        <end position="19"/>
    </location>
</feature>
<evidence type="ECO:0000313" key="3">
    <source>
        <dbReference type="Proteomes" id="UP000271162"/>
    </source>
</evidence>
<sequence length="81" mass="9570">MQLILPLIVFIWYLPPAHSQRKKREDRVPWQTVVELQRIFREGNKRALDIETFTKQAAIRQNEVAEIKEGPGLSFIKNIQK</sequence>
<dbReference type="WBParaSite" id="NBR_0001604901-mRNA-1">
    <property type="protein sequence ID" value="NBR_0001604901-mRNA-1"/>
    <property type="gene ID" value="NBR_0001604901"/>
</dbReference>
<dbReference type="AlphaFoldDB" id="A0A0N4YGU7"/>
<organism evidence="4">
    <name type="scientific">Nippostrongylus brasiliensis</name>
    <name type="common">Rat hookworm</name>
    <dbReference type="NCBI Taxonomy" id="27835"/>
    <lineage>
        <taxon>Eukaryota</taxon>
        <taxon>Metazoa</taxon>
        <taxon>Ecdysozoa</taxon>
        <taxon>Nematoda</taxon>
        <taxon>Chromadorea</taxon>
        <taxon>Rhabditida</taxon>
        <taxon>Rhabditina</taxon>
        <taxon>Rhabditomorpha</taxon>
        <taxon>Strongyloidea</taxon>
        <taxon>Heligmosomidae</taxon>
        <taxon>Nippostrongylus</taxon>
    </lineage>
</organism>
<gene>
    <name evidence="2" type="ORF">NBR_LOCUS16050</name>
</gene>